<feature type="transmembrane region" description="Helical" evidence="10">
    <location>
        <begin position="402"/>
        <end position="423"/>
    </location>
</feature>
<dbReference type="STRING" id="2711.A0A067H1Z9"/>
<reference evidence="11 12" key="1">
    <citation type="submission" date="2014-04" db="EMBL/GenBank/DDBJ databases">
        <authorList>
            <consortium name="International Citrus Genome Consortium"/>
            <person name="Gmitter F."/>
            <person name="Chen C."/>
            <person name="Farmerie W."/>
            <person name="Harkins T."/>
            <person name="Desany B."/>
            <person name="Mohiuddin M."/>
            <person name="Kodira C."/>
            <person name="Borodovsky M."/>
            <person name="Lomsadze A."/>
            <person name="Burns P."/>
            <person name="Jenkins J."/>
            <person name="Prochnik S."/>
            <person name="Shu S."/>
            <person name="Chapman J."/>
            <person name="Pitluck S."/>
            <person name="Schmutz J."/>
            <person name="Rokhsar D."/>
        </authorList>
    </citation>
    <scope>NUCLEOTIDE SEQUENCE</scope>
</reference>
<evidence type="ECO:0000313" key="12">
    <source>
        <dbReference type="Proteomes" id="UP000027120"/>
    </source>
</evidence>
<feature type="non-terminal residue" evidence="11">
    <location>
        <position position="602"/>
    </location>
</feature>
<dbReference type="GO" id="GO:0055085">
    <property type="term" value="P:transmembrane transport"/>
    <property type="evidence" value="ECO:0000318"/>
    <property type="project" value="GO_Central"/>
</dbReference>
<feature type="transmembrane region" description="Helical" evidence="10">
    <location>
        <begin position="472"/>
        <end position="490"/>
    </location>
</feature>
<feature type="transmembrane region" description="Helical" evidence="10">
    <location>
        <begin position="185"/>
        <end position="210"/>
    </location>
</feature>
<dbReference type="Proteomes" id="UP000027120">
    <property type="component" value="Unassembled WGS sequence"/>
</dbReference>
<comment type="subcellular location">
    <subcellularLocation>
        <location evidence="1">Endomembrane system</location>
        <topology evidence="1">Multi-pass membrane protein</topology>
    </subcellularLocation>
</comment>
<evidence type="ECO:0000256" key="5">
    <source>
        <dbReference type="ARBA" id="ARBA00022842"/>
    </source>
</evidence>
<evidence type="ECO:0000256" key="9">
    <source>
        <dbReference type="ARBA" id="ARBA00023136"/>
    </source>
</evidence>
<keyword evidence="12" id="KW-1185">Reference proteome</keyword>
<dbReference type="GO" id="GO:0005773">
    <property type="term" value="C:vacuole"/>
    <property type="evidence" value="ECO:0000318"/>
    <property type="project" value="GO_Central"/>
</dbReference>
<feature type="transmembrane region" description="Helical" evidence="10">
    <location>
        <begin position="89"/>
        <end position="108"/>
    </location>
</feature>
<dbReference type="GO" id="GO:0009678">
    <property type="term" value="F:diphosphate hydrolysis-driven proton transmembrane transporter activity"/>
    <property type="evidence" value="ECO:0000318"/>
    <property type="project" value="GO_Central"/>
</dbReference>
<evidence type="ECO:0000256" key="8">
    <source>
        <dbReference type="ARBA" id="ARBA00023065"/>
    </source>
</evidence>
<feature type="transmembrane region" description="Helical" evidence="10">
    <location>
        <begin position="128"/>
        <end position="154"/>
    </location>
</feature>
<sequence>MASWSEGHTQVLTPAAAFIGIGFALILWVLVSKVKISNGAGSNGDDDRLIEEEEAEEGVDSLEAAIKCAEIQNAISVGATSFLFPQYKYLSVVMGVFSTIIFLFQGSVKGFSTKHEPCTYNTGIMCKPALVNAIFSTIAFLLGALTSTLSGFLGMKITTYANARTTLEARKGVSKAFITAFRARAVMGLLLAANCLLVLYVSINLFKLYYDDDWEGLYESITGYDLSGSSMALFGRVGGGIYTKAVDVIADNVGYNVGEIAGMGFDLFGSYAVILSMGIVVCMITTLFATDLFQIKSVSEIELSFKRQLLISTIFDDCWHCHLASNSRHLFFCVATGLWAGLVIVYTTEYYTSNAYSAGLADSYKRGASTNVIFDLALGYKSVIIPIFAIAVAAYASFSLAAMYGIAVAALGMLSTIATRLTIDAYGPISGIAGGIAEMALHGFAIRSAAVVSLALFRAFVSQAGIETVNLLTPKAFVGLIVGAMLPCWFSSTTMKSVGSIALKMVEEVRRHFNTIPGQNQTTQLVSRFPLMPHPEKMIPQGALVILTPLIAGTLFGVETLAGSLVSGVQFVQLFPFFFSPHVAISASNTGGAWDNAKKYIE</sequence>
<dbReference type="InterPro" id="IPR004131">
    <property type="entry name" value="PPase-energised_H-pump"/>
</dbReference>
<gene>
    <name evidence="11" type="ORF">CISIN_1g040141mg</name>
</gene>
<evidence type="ECO:0000256" key="6">
    <source>
        <dbReference type="ARBA" id="ARBA00022967"/>
    </source>
</evidence>
<evidence type="ECO:0000256" key="2">
    <source>
        <dbReference type="ARBA" id="ARBA00013242"/>
    </source>
</evidence>
<accession>A0A067H1Z9</accession>
<proteinExistence type="predicted"/>
<dbReference type="GO" id="GO:0016020">
    <property type="term" value="C:membrane"/>
    <property type="evidence" value="ECO:0007669"/>
    <property type="project" value="InterPro"/>
</dbReference>
<organism evidence="11 12">
    <name type="scientific">Citrus sinensis</name>
    <name type="common">Sweet orange</name>
    <name type="synonym">Citrus aurantium var. sinensis</name>
    <dbReference type="NCBI Taxonomy" id="2711"/>
    <lineage>
        <taxon>Eukaryota</taxon>
        <taxon>Viridiplantae</taxon>
        <taxon>Streptophyta</taxon>
        <taxon>Embryophyta</taxon>
        <taxon>Tracheophyta</taxon>
        <taxon>Spermatophyta</taxon>
        <taxon>Magnoliopsida</taxon>
        <taxon>eudicotyledons</taxon>
        <taxon>Gunneridae</taxon>
        <taxon>Pentapetalae</taxon>
        <taxon>rosids</taxon>
        <taxon>malvids</taxon>
        <taxon>Sapindales</taxon>
        <taxon>Rutaceae</taxon>
        <taxon>Aurantioideae</taxon>
        <taxon>Citrus</taxon>
    </lineage>
</organism>
<dbReference type="GO" id="GO:0012505">
    <property type="term" value="C:endomembrane system"/>
    <property type="evidence" value="ECO:0007669"/>
    <property type="project" value="UniProtKB-SubCell"/>
</dbReference>
<dbReference type="EMBL" id="KK784876">
    <property type="protein sequence ID" value="KDO81692.1"/>
    <property type="molecule type" value="Genomic_DNA"/>
</dbReference>
<evidence type="ECO:0000256" key="4">
    <source>
        <dbReference type="ARBA" id="ARBA00022692"/>
    </source>
</evidence>
<keyword evidence="4 10" id="KW-0812">Transmembrane</keyword>
<keyword evidence="5" id="KW-0460">Magnesium</keyword>
<keyword evidence="6" id="KW-1278">Translocase</keyword>
<name>A0A067H1Z9_CITSI</name>
<dbReference type="PANTHER" id="PTHR31998">
    <property type="entry name" value="K(+)-INSENSITIVE PYROPHOSPHATE-ENERGIZED PROTON PUMP"/>
    <property type="match status" value="1"/>
</dbReference>
<feature type="transmembrane region" description="Helical" evidence="10">
    <location>
        <begin position="444"/>
        <end position="466"/>
    </location>
</feature>
<dbReference type="Pfam" id="PF03030">
    <property type="entry name" value="H_PPase"/>
    <property type="match status" value="2"/>
</dbReference>
<keyword evidence="3" id="KW-0813">Transport</keyword>
<dbReference type="EC" id="7.1.3.1" evidence="2"/>
<dbReference type="AlphaFoldDB" id="A0A067H1Z9"/>
<feature type="transmembrane region" description="Helical" evidence="10">
    <location>
        <begin position="268"/>
        <end position="289"/>
    </location>
</feature>
<keyword evidence="9 10" id="KW-0472">Membrane</keyword>
<keyword evidence="7 10" id="KW-1133">Transmembrane helix</keyword>
<evidence type="ECO:0000256" key="7">
    <source>
        <dbReference type="ARBA" id="ARBA00022989"/>
    </source>
</evidence>
<dbReference type="PIRSF" id="PIRSF001265">
    <property type="entry name" value="H+-PPase"/>
    <property type="match status" value="1"/>
</dbReference>
<keyword evidence="8" id="KW-0406">Ion transport</keyword>
<evidence type="ECO:0000313" key="11">
    <source>
        <dbReference type="EMBL" id="KDO81692.1"/>
    </source>
</evidence>
<feature type="transmembrane region" description="Helical" evidence="10">
    <location>
        <begin position="372"/>
        <end position="396"/>
    </location>
</feature>
<dbReference type="GO" id="GO:0004427">
    <property type="term" value="F:inorganic diphosphate phosphatase activity"/>
    <property type="evidence" value="ECO:0007669"/>
    <property type="project" value="InterPro"/>
</dbReference>
<feature type="transmembrane region" description="Helical" evidence="10">
    <location>
        <begin position="12"/>
        <end position="31"/>
    </location>
</feature>
<evidence type="ECO:0000256" key="10">
    <source>
        <dbReference type="SAM" id="Phobius"/>
    </source>
</evidence>
<evidence type="ECO:0000256" key="3">
    <source>
        <dbReference type="ARBA" id="ARBA00022448"/>
    </source>
</evidence>
<evidence type="ECO:0000256" key="1">
    <source>
        <dbReference type="ARBA" id="ARBA00004127"/>
    </source>
</evidence>
<protein>
    <recommendedName>
        <fullName evidence="2">H(+)-exporting diphosphatase</fullName>
        <ecNumber evidence="2">7.1.3.1</ecNumber>
    </recommendedName>
</protein>
<dbReference type="SMR" id="A0A067H1Z9"/>